<dbReference type="Proteomes" id="UP001151760">
    <property type="component" value="Unassembled WGS sequence"/>
</dbReference>
<keyword evidence="5 9" id="KW-0238">DNA-binding</keyword>
<dbReference type="CDD" id="cd04480">
    <property type="entry name" value="RPA1_DBD_A_like"/>
    <property type="match status" value="2"/>
</dbReference>
<evidence type="ECO:0000256" key="5">
    <source>
        <dbReference type="ARBA" id="ARBA00023125"/>
    </source>
</evidence>
<comment type="similarity">
    <text evidence="1">Belongs to the replication factor A protein 1 family.</text>
</comment>
<dbReference type="InterPro" id="IPR047192">
    <property type="entry name" value="Euk_RPA1_DBD_C"/>
</dbReference>
<feature type="compositionally biased region" description="Basic residues" evidence="6">
    <location>
        <begin position="698"/>
        <end position="710"/>
    </location>
</feature>
<comment type="caution">
    <text evidence="9">The sequence shown here is derived from an EMBL/GenBank/DDBJ whole genome shotgun (WGS) entry which is preliminary data.</text>
</comment>
<feature type="domain" description="Replication protein A 70 kDa DNA-binding subunit B/D first OB fold" evidence="7">
    <location>
        <begin position="8"/>
        <end position="107"/>
    </location>
</feature>
<feature type="compositionally biased region" description="Polar residues" evidence="6">
    <location>
        <begin position="640"/>
        <end position="653"/>
    </location>
</feature>
<feature type="compositionally biased region" description="Acidic residues" evidence="6">
    <location>
        <begin position="624"/>
        <end position="634"/>
    </location>
</feature>
<feature type="compositionally biased region" description="Basic and acidic residues" evidence="6">
    <location>
        <begin position="682"/>
        <end position="691"/>
    </location>
</feature>
<evidence type="ECO:0000256" key="6">
    <source>
        <dbReference type="SAM" id="MobiDB-lite"/>
    </source>
</evidence>
<protein>
    <submittedName>
        <fullName evidence="9">Replication protein A 70 kDa DNA-binding subunit B</fullName>
    </submittedName>
</protein>
<proteinExistence type="inferred from homology"/>
<evidence type="ECO:0000256" key="3">
    <source>
        <dbReference type="ARBA" id="ARBA00022771"/>
    </source>
</evidence>
<dbReference type="CDD" id="cd04476">
    <property type="entry name" value="RPA1_DBD_C"/>
    <property type="match status" value="1"/>
</dbReference>
<organism evidence="9 10">
    <name type="scientific">Tanacetum coccineum</name>
    <dbReference type="NCBI Taxonomy" id="301880"/>
    <lineage>
        <taxon>Eukaryota</taxon>
        <taxon>Viridiplantae</taxon>
        <taxon>Streptophyta</taxon>
        <taxon>Embryophyta</taxon>
        <taxon>Tracheophyta</taxon>
        <taxon>Spermatophyta</taxon>
        <taxon>Magnoliopsida</taxon>
        <taxon>eudicotyledons</taxon>
        <taxon>Gunneridae</taxon>
        <taxon>Pentapetalae</taxon>
        <taxon>asterids</taxon>
        <taxon>campanulids</taxon>
        <taxon>Asterales</taxon>
        <taxon>Asteraceae</taxon>
        <taxon>Asteroideae</taxon>
        <taxon>Anthemideae</taxon>
        <taxon>Anthemidinae</taxon>
        <taxon>Tanacetum</taxon>
    </lineage>
</organism>
<dbReference type="PANTHER" id="PTHR47165:SF4">
    <property type="entry name" value="OS03G0429900 PROTEIN"/>
    <property type="match status" value="1"/>
</dbReference>
<evidence type="ECO:0000259" key="8">
    <source>
        <dbReference type="Pfam" id="PF08646"/>
    </source>
</evidence>
<dbReference type="InterPro" id="IPR012340">
    <property type="entry name" value="NA-bd_OB-fold"/>
</dbReference>
<evidence type="ECO:0000256" key="4">
    <source>
        <dbReference type="ARBA" id="ARBA00022833"/>
    </source>
</evidence>
<feature type="domain" description="Replication factor A C-terminal" evidence="8">
    <location>
        <begin position="458"/>
        <end position="584"/>
    </location>
</feature>
<name>A0ABQ5EUK6_9ASTR</name>
<reference evidence="9" key="1">
    <citation type="journal article" date="2022" name="Int. J. Mol. Sci.">
        <title>Draft Genome of Tanacetum Coccineum: Genomic Comparison of Closely Related Tanacetum-Family Plants.</title>
        <authorList>
            <person name="Yamashiro T."/>
            <person name="Shiraishi A."/>
            <person name="Nakayama K."/>
            <person name="Satake H."/>
        </authorList>
    </citation>
    <scope>NUCLEOTIDE SEQUENCE</scope>
</reference>
<dbReference type="SUPFAM" id="SSF50249">
    <property type="entry name" value="Nucleic acid-binding proteins"/>
    <property type="match status" value="4"/>
</dbReference>
<feature type="domain" description="Replication protein A 70 kDa DNA-binding subunit B/D first OB fold" evidence="7">
    <location>
        <begin position="168"/>
        <end position="269"/>
    </location>
</feature>
<accession>A0ABQ5EUK6</accession>
<keyword evidence="4" id="KW-0862">Zinc</keyword>
<dbReference type="InterPro" id="IPR003871">
    <property type="entry name" value="RFA1B/D_OB_1st"/>
</dbReference>
<dbReference type="GO" id="GO:0003677">
    <property type="term" value="F:DNA binding"/>
    <property type="evidence" value="ECO:0007669"/>
    <property type="project" value="UniProtKB-KW"/>
</dbReference>
<dbReference type="Pfam" id="PF08646">
    <property type="entry name" value="Rep_fac-A_C"/>
    <property type="match status" value="1"/>
</dbReference>
<dbReference type="PANTHER" id="PTHR47165">
    <property type="entry name" value="OS03G0429900 PROTEIN"/>
    <property type="match status" value="1"/>
</dbReference>
<dbReference type="Pfam" id="PF02721">
    <property type="entry name" value="DUF223"/>
    <property type="match status" value="2"/>
</dbReference>
<gene>
    <name evidence="9" type="ORF">Tco_0989507</name>
</gene>
<sequence length="710" mass="79934">MVNQSFLISNINAVKDNFSINAKVVRLWRQYYYGGDTLASMDMILMDQEGSRISATMGNKTVSQFESLLKEGGSVNLSNFYVVKNNGPYKVANHPFKINFHKKTQVKAIQSVFPCKHGFSFVPFTEFVEDNVKEEQVVDVIGLIAAVGDVIHGERKGKNNRRMVVELTDIDNINALKDNFSINAKVVRLWRQYYYGGDTLASMDMILMDQEGSRISATMGNKTVSQFESLLKEGGSVNLSNFYVVKNNGPYKVANHPFKINFHKKTQVKAIQSVFPCKHGFSFVPFTEFVEDNVKEEQVVDVIGLIAAVGDVIHGERKGKNNRRMVVELTDIEGLKLKCTLWDAWIDDFNTRMESSSDHIKVCVFQFGCVRKSVESISVSNTFYSSRFFINEEIPEIADFKSRLLARVGDDTSSLQVSNLTSESAEALQEKSFFYGTKYVNLDQLMDVIEPCACVALATITSIEYEEGWVYTACCECNCKAVPNDDESSSKKAGKRKIRNTYRCETCGPDIVDVIPKFRVQVRVSDDSACASFLMFDRDVFNIVKRSAYALKEEEATKPNAGDYPDALNDLLGKTMLFRVDVSRYNLINNYAVYTVGRMTSSELHIKSFIKLYADEMDEVKDVNEDGYETDGDKEEPIIETNQNQKPDTSTPSKDVESSIAENMVKVEPVEFNATPPQGKRVIADVDKDKGAPSVTSRNKKKAVFSRRDK</sequence>
<dbReference type="Gene3D" id="2.40.50.140">
    <property type="entry name" value="Nucleic acid-binding proteins"/>
    <property type="match status" value="4"/>
</dbReference>
<keyword evidence="10" id="KW-1185">Reference proteome</keyword>
<evidence type="ECO:0000256" key="2">
    <source>
        <dbReference type="ARBA" id="ARBA00022723"/>
    </source>
</evidence>
<evidence type="ECO:0000313" key="9">
    <source>
        <dbReference type="EMBL" id="GJT54453.1"/>
    </source>
</evidence>
<evidence type="ECO:0000259" key="7">
    <source>
        <dbReference type="Pfam" id="PF02721"/>
    </source>
</evidence>
<evidence type="ECO:0000313" key="10">
    <source>
        <dbReference type="Proteomes" id="UP001151760"/>
    </source>
</evidence>
<evidence type="ECO:0000256" key="1">
    <source>
        <dbReference type="ARBA" id="ARBA00005690"/>
    </source>
</evidence>
<dbReference type="EMBL" id="BQNB010016673">
    <property type="protein sequence ID" value="GJT54453.1"/>
    <property type="molecule type" value="Genomic_DNA"/>
</dbReference>
<feature type="region of interest" description="Disordered" evidence="6">
    <location>
        <begin position="624"/>
        <end position="710"/>
    </location>
</feature>
<reference evidence="9" key="2">
    <citation type="submission" date="2022-01" db="EMBL/GenBank/DDBJ databases">
        <authorList>
            <person name="Yamashiro T."/>
            <person name="Shiraishi A."/>
            <person name="Satake H."/>
            <person name="Nakayama K."/>
        </authorList>
    </citation>
    <scope>NUCLEOTIDE SEQUENCE</scope>
</reference>
<dbReference type="InterPro" id="IPR013955">
    <property type="entry name" value="Rep_factor-A_C"/>
</dbReference>
<dbReference type="CDD" id="cd04481">
    <property type="entry name" value="RPA1_DBD_B_like"/>
    <property type="match status" value="1"/>
</dbReference>
<keyword evidence="2" id="KW-0479">Metal-binding</keyword>
<keyword evidence="3" id="KW-0863">Zinc-finger</keyword>